<evidence type="ECO:0000259" key="6">
    <source>
        <dbReference type="PROSITE" id="PS50102"/>
    </source>
</evidence>
<feature type="compositionally biased region" description="Pro residues" evidence="5">
    <location>
        <begin position="55"/>
        <end position="69"/>
    </location>
</feature>
<keyword evidence="2 4" id="KW-0694">RNA-binding</keyword>
<dbReference type="CDD" id="cd12307">
    <property type="entry name" value="RRM_NIFK_like"/>
    <property type="match status" value="1"/>
</dbReference>
<dbReference type="Pfam" id="PF00076">
    <property type="entry name" value="RRM_1"/>
    <property type="match status" value="1"/>
</dbReference>
<dbReference type="Proteomes" id="UP000002254">
    <property type="component" value="Chromosome 19"/>
</dbReference>
<keyword evidence="3" id="KW-0539">Nucleus</keyword>
<dbReference type="Pfam" id="PF12196">
    <property type="entry name" value="hNIFK_binding"/>
    <property type="match status" value="1"/>
</dbReference>
<reference evidence="7" key="2">
    <citation type="submission" date="2025-08" db="UniProtKB">
        <authorList>
            <consortium name="Ensembl"/>
        </authorList>
    </citation>
    <scope>IDENTIFICATION</scope>
</reference>
<feature type="domain" description="RRM" evidence="6">
    <location>
        <begin position="148"/>
        <end position="226"/>
    </location>
</feature>
<feature type="compositionally biased region" description="Polar residues" evidence="5">
    <location>
        <begin position="327"/>
        <end position="344"/>
    </location>
</feature>
<dbReference type="PROSITE" id="PS50102">
    <property type="entry name" value="RRM"/>
    <property type="match status" value="1"/>
</dbReference>
<dbReference type="GO" id="GO:0005730">
    <property type="term" value="C:nucleolus"/>
    <property type="evidence" value="ECO:0007669"/>
    <property type="project" value="UniProtKB-SubCell"/>
</dbReference>
<evidence type="ECO:0000256" key="2">
    <source>
        <dbReference type="ARBA" id="ARBA00022884"/>
    </source>
</evidence>
<evidence type="ECO:0000256" key="1">
    <source>
        <dbReference type="ARBA" id="ARBA00004604"/>
    </source>
</evidence>
<protein>
    <submittedName>
        <fullName evidence="7">Nucleolar protein interacting with the FHA domain of MKI67</fullName>
    </submittedName>
</protein>
<dbReference type="InterPro" id="IPR012677">
    <property type="entry name" value="Nucleotide-bd_a/b_plait_sf"/>
</dbReference>
<dbReference type="InterPro" id="IPR035979">
    <property type="entry name" value="RBD_domain_sf"/>
</dbReference>
<reference evidence="7 8" key="1">
    <citation type="journal article" date="2005" name="Nature">
        <title>Genome sequence, comparative analysis and haplotype structure of the domestic dog.</title>
        <authorList>
            <consortium name="Broad Sequencing Platform"/>
            <person name="Lindblad-Toh K."/>
            <person name="Wade C.M."/>
            <person name="Mikkelsen T.S."/>
            <person name="Karlsson E.K."/>
            <person name="Jaffe D.B."/>
            <person name="Kamal M."/>
            <person name="Clamp M."/>
            <person name="Chang J.L."/>
            <person name="Kulbokas E.J. III"/>
            <person name="Zody M.C."/>
            <person name="Mauceli E."/>
            <person name="Xie X."/>
            <person name="Breen M."/>
            <person name="Wayne R.K."/>
            <person name="Ostrander E.A."/>
            <person name="Ponting C.P."/>
            <person name="Galibert F."/>
            <person name="Smith D.R."/>
            <person name="DeJong P.J."/>
            <person name="Kirkness E."/>
            <person name="Alvarez P."/>
            <person name="Biagi T."/>
            <person name="Brockman W."/>
            <person name="Butler J."/>
            <person name="Chin C.W."/>
            <person name="Cook A."/>
            <person name="Cuff J."/>
            <person name="Daly M.J."/>
            <person name="DeCaprio D."/>
            <person name="Gnerre S."/>
            <person name="Grabherr M."/>
            <person name="Kellis M."/>
            <person name="Kleber M."/>
            <person name="Bardeleben C."/>
            <person name="Goodstadt L."/>
            <person name="Heger A."/>
            <person name="Hitte C."/>
            <person name="Kim L."/>
            <person name="Koepfli K.P."/>
            <person name="Parker H.G."/>
            <person name="Pollinger J.P."/>
            <person name="Searle S.M."/>
            <person name="Sutter N.B."/>
            <person name="Thomas R."/>
            <person name="Webber C."/>
            <person name="Baldwin J."/>
            <person name="Abebe A."/>
            <person name="Abouelleil A."/>
            <person name="Aftuck L."/>
            <person name="Ait-Zahra M."/>
            <person name="Aldredge T."/>
            <person name="Allen N."/>
            <person name="An P."/>
            <person name="Anderson S."/>
            <person name="Antoine C."/>
            <person name="Arachchi H."/>
            <person name="Aslam A."/>
            <person name="Ayotte L."/>
            <person name="Bachantsang P."/>
            <person name="Barry A."/>
            <person name="Bayul T."/>
            <person name="Benamara M."/>
            <person name="Berlin A."/>
            <person name="Bessette D."/>
            <person name="Blitshteyn B."/>
            <person name="Bloom T."/>
            <person name="Blye J."/>
            <person name="Boguslavskiy L."/>
            <person name="Bonnet C."/>
            <person name="Boukhgalter B."/>
            <person name="Brown A."/>
            <person name="Cahill P."/>
            <person name="Calixte N."/>
            <person name="Camarata J."/>
            <person name="Cheshatsang Y."/>
            <person name="Chu J."/>
            <person name="Citroen M."/>
            <person name="Collymore A."/>
            <person name="Cooke P."/>
            <person name="Dawoe T."/>
            <person name="Daza R."/>
            <person name="Decktor K."/>
            <person name="DeGray S."/>
            <person name="Dhargay N."/>
            <person name="Dooley K."/>
            <person name="Dooley K."/>
            <person name="Dorje P."/>
            <person name="Dorjee K."/>
            <person name="Dorris L."/>
            <person name="Duffey N."/>
            <person name="Dupes A."/>
            <person name="Egbiremolen O."/>
            <person name="Elong R."/>
            <person name="Falk J."/>
            <person name="Farina A."/>
            <person name="Faro S."/>
            <person name="Ferguson D."/>
            <person name="Ferreira P."/>
            <person name="Fisher S."/>
            <person name="FitzGerald M."/>
            <person name="Foley K."/>
            <person name="Foley C."/>
            <person name="Franke A."/>
            <person name="Friedrich D."/>
            <person name="Gage D."/>
            <person name="Garber M."/>
            <person name="Gearin G."/>
            <person name="Giannoukos G."/>
            <person name="Goode T."/>
            <person name="Goyette A."/>
            <person name="Graham J."/>
            <person name="Grandbois E."/>
            <person name="Gyaltsen K."/>
            <person name="Hafez N."/>
            <person name="Hagopian D."/>
            <person name="Hagos B."/>
            <person name="Hall J."/>
            <person name="Healy C."/>
            <person name="Hegarty R."/>
            <person name="Honan T."/>
            <person name="Horn A."/>
            <person name="Houde N."/>
            <person name="Hughes L."/>
            <person name="Hunnicutt L."/>
            <person name="Husby M."/>
            <person name="Jester B."/>
            <person name="Jones C."/>
            <person name="Kamat A."/>
            <person name="Kanga B."/>
            <person name="Kells C."/>
            <person name="Khazanovich D."/>
            <person name="Kieu A.C."/>
            <person name="Kisner P."/>
            <person name="Kumar M."/>
            <person name="Lance K."/>
            <person name="Landers T."/>
            <person name="Lara M."/>
            <person name="Lee W."/>
            <person name="Leger J.P."/>
            <person name="Lennon N."/>
            <person name="Leuper L."/>
            <person name="LeVine S."/>
            <person name="Liu J."/>
            <person name="Liu X."/>
            <person name="Lokyitsang Y."/>
            <person name="Lokyitsang T."/>
            <person name="Lui A."/>
            <person name="Macdonald J."/>
            <person name="Major J."/>
            <person name="Marabella R."/>
            <person name="Maru K."/>
            <person name="Matthews C."/>
            <person name="McDonough S."/>
            <person name="Mehta T."/>
            <person name="Meldrim J."/>
            <person name="Melnikov A."/>
            <person name="Meneus L."/>
            <person name="Mihalev A."/>
            <person name="Mihova T."/>
            <person name="Miller K."/>
            <person name="Mittelman R."/>
            <person name="Mlenga V."/>
            <person name="Mulrain L."/>
            <person name="Munson G."/>
            <person name="Navidi A."/>
            <person name="Naylor J."/>
            <person name="Nguyen T."/>
            <person name="Nguyen N."/>
            <person name="Nguyen C."/>
            <person name="Nguyen T."/>
            <person name="Nicol R."/>
            <person name="Norbu N."/>
            <person name="Norbu C."/>
            <person name="Novod N."/>
            <person name="Nyima T."/>
            <person name="Olandt P."/>
            <person name="O'Neill B."/>
            <person name="O'Neill K."/>
            <person name="Osman S."/>
            <person name="Oyono L."/>
            <person name="Patti C."/>
            <person name="Perrin D."/>
            <person name="Phunkhang P."/>
            <person name="Pierre F."/>
            <person name="Priest M."/>
            <person name="Rachupka A."/>
            <person name="Raghuraman S."/>
            <person name="Rameau R."/>
            <person name="Ray V."/>
            <person name="Raymond C."/>
            <person name="Rege F."/>
            <person name="Rise C."/>
            <person name="Rogers J."/>
            <person name="Rogov P."/>
            <person name="Sahalie J."/>
            <person name="Settipalli S."/>
            <person name="Sharpe T."/>
            <person name="Shea T."/>
            <person name="Sheehan M."/>
            <person name="Sherpa N."/>
            <person name="Shi J."/>
            <person name="Shih D."/>
            <person name="Sloan J."/>
            <person name="Smith C."/>
            <person name="Sparrow T."/>
            <person name="Stalker J."/>
            <person name="Stange-Thomann N."/>
            <person name="Stavropoulos S."/>
            <person name="Stone C."/>
            <person name="Stone S."/>
            <person name="Sykes S."/>
            <person name="Tchuinga P."/>
            <person name="Tenzing P."/>
            <person name="Tesfaye S."/>
            <person name="Thoulutsang D."/>
            <person name="Thoulutsang Y."/>
            <person name="Topham K."/>
            <person name="Topping I."/>
            <person name="Tsamla T."/>
            <person name="Vassiliev H."/>
            <person name="Venkataraman V."/>
            <person name="Vo A."/>
            <person name="Wangchuk T."/>
            <person name="Wangdi T."/>
            <person name="Weiand M."/>
            <person name="Wilkinson J."/>
            <person name="Wilson A."/>
            <person name="Yadav S."/>
            <person name="Yang S."/>
            <person name="Yang X."/>
            <person name="Young G."/>
            <person name="Yu Q."/>
            <person name="Zainoun J."/>
            <person name="Zembek L."/>
            <person name="Zimmer A."/>
            <person name="Lander E.S."/>
        </authorList>
    </citation>
    <scope>NUCLEOTIDE SEQUENCE [LARGE SCALE GENOMIC DNA]</scope>
    <source>
        <strain evidence="7">Boxer</strain>
    </source>
</reference>
<dbReference type="Ensembl" id="ENSCAFT00000007586.5">
    <property type="protein sequence ID" value="ENSCAFP00000007026.5"/>
    <property type="gene ID" value="ENSCAFG00000004710.6"/>
</dbReference>
<dbReference type="SUPFAM" id="SSF54928">
    <property type="entry name" value="RNA-binding domain, RBD"/>
    <property type="match status" value="1"/>
</dbReference>
<evidence type="ECO:0000313" key="8">
    <source>
        <dbReference type="Proteomes" id="UP000002254"/>
    </source>
</evidence>
<dbReference type="GO" id="GO:0003723">
    <property type="term" value="F:RNA binding"/>
    <property type="evidence" value="ECO:0007669"/>
    <property type="project" value="UniProtKB-UniRule"/>
</dbReference>
<feature type="compositionally biased region" description="Basic and acidic residues" evidence="5">
    <location>
        <begin position="298"/>
        <end position="309"/>
    </location>
</feature>
<dbReference type="PANTHER" id="PTHR46754">
    <property type="entry name" value="MKI67 FHA DOMAIN-INTERACTING NUCLEOLAR PHOSPHOPROTEIN"/>
    <property type="match status" value="1"/>
</dbReference>
<dbReference type="SMART" id="SM00360">
    <property type="entry name" value="RRM"/>
    <property type="match status" value="1"/>
</dbReference>
<comment type="subcellular location">
    <subcellularLocation>
        <location evidence="1">Nucleus</location>
        <location evidence="1">Nucleolus</location>
    </subcellularLocation>
</comment>
<feature type="region of interest" description="Disordered" evidence="5">
    <location>
        <begin position="298"/>
        <end position="401"/>
    </location>
</feature>
<name>A0A8P0N7I1_CANLF</name>
<evidence type="ECO:0000256" key="4">
    <source>
        <dbReference type="PROSITE-ProRule" id="PRU00176"/>
    </source>
</evidence>
<feature type="compositionally biased region" description="Basic residues" evidence="5">
    <location>
        <begin position="390"/>
        <end position="401"/>
    </location>
</feature>
<dbReference type="InterPro" id="IPR000504">
    <property type="entry name" value="RRM_dom"/>
</dbReference>
<dbReference type="Gene3D" id="3.30.70.330">
    <property type="match status" value="1"/>
</dbReference>
<dbReference type="InterPro" id="IPR021043">
    <property type="entry name" value="NIFK_FHA_Ki67-binding"/>
</dbReference>
<dbReference type="AlphaFoldDB" id="A0A8P0N7I1"/>
<organism evidence="7 8">
    <name type="scientific">Canis lupus familiaris</name>
    <name type="common">Dog</name>
    <name type="synonym">Canis familiaris</name>
    <dbReference type="NCBI Taxonomy" id="9615"/>
    <lineage>
        <taxon>Eukaryota</taxon>
        <taxon>Metazoa</taxon>
        <taxon>Chordata</taxon>
        <taxon>Craniata</taxon>
        <taxon>Vertebrata</taxon>
        <taxon>Euteleostomi</taxon>
        <taxon>Mammalia</taxon>
        <taxon>Eutheria</taxon>
        <taxon>Laurasiatheria</taxon>
        <taxon>Carnivora</taxon>
        <taxon>Caniformia</taxon>
        <taxon>Canidae</taxon>
        <taxon>Canis</taxon>
    </lineage>
</organism>
<feature type="region of interest" description="Disordered" evidence="5">
    <location>
        <begin position="23"/>
        <end position="72"/>
    </location>
</feature>
<feature type="compositionally biased region" description="Basic residues" evidence="5">
    <location>
        <begin position="315"/>
        <end position="326"/>
    </location>
</feature>
<gene>
    <name evidence="7" type="primary">NIFK</name>
</gene>
<proteinExistence type="predicted"/>
<dbReference type="FunCoup" id="A0A8P0N7I1">
    <property type="interactions" value="1278"/>
</dbReference>
<sequence length="401" mass="45358">MISNTSRARMLFGAYTFSSLSLKPAEGSRPAAARRVRGGRPAGGATRRQASRGRPSPPPRPARPGPAPAPAAHVRRLRFRLGGAEGGGFRRRRVERSGRVAGRHGGACGPAKPFLSLNPQEEAKFRKEVTQACRRAAQQKEKEKLTPGVIYVGHLPPALYETQIRAYFSQFGTVTRFRLSRSKRTGNSKGYAFVEFASEDVAKIVADTMNNYLFGERLLQCHFIPPEKVHEELFREWYIPFKKPSYPAVKRYNQNRTLLQKLQMEERFKKKEKLLRKKLAKKGIDYDFPSLILHKKEKNASDTGLEKPTDSQVLPKKKKKKKKKSSRTTTTPEKTVDSQGSTPVCTPAFLEKRKSEAAKINVDDEDNEIVFKQPVPGVKEETQETQTPTRSRKKRQRKSNQ</sequence>
<evidence type="ECO:0000313" key="7">
    <source>
        <dbReference type="Ensembl" id="ENSCAFP00000007026.5"/>
    </source>
</evidence>
<dbReference type="OrthoDB" id="21467at2759"/>
<evidence type="ECO:0000256" key="5">
    <source>
        <dbReference type="SAM" id="MobiDB-lite"/>
    </source>
</evidence>
<feature type="compositionally biased region" description="Low complexity" evidence="5">
    <location>
        <begin position="43"/>
        <end position="54"/>
    </location>
</feature>
<accession>A0A8P0N7I1</accession>
<evidence type="ECO:0000256" key="3">
    <source>
        <dbReference type="ARBA" id="ARBA00023242"/>
    </source>
</evidence>